<dbReference type="PANTHER" id="PTHR31646">
    <property type="entry name" value="ALPHA-1,2-MANNOSYLTRANSFERASE MNN2"/>
    <property type="match status" value="1"/>
</dbReference>
<reference evidence="10 11" key="1">
    <citation type="submission" date="2016-10" db="EMBL/GenBank/DDBJ databases">
        <authorList>
            <person name="de Groot N.N."/>
        </authorList>
    </citation>
    <scope>NUCLEOTIDE SEQUENCE [LARGE SCALE GENOMIC DNA]</scope>
    <source>
        <strain evidence="10 11">PYCC 4715</strain>
    </source>
</reference>
<comment type="pathway">
    <text evidence="2">Protein modification; protein glycosylation.</text>
</comment>
<dbReference type="EMBL" id="LT635766">
    <property type="protein sequence ID" value="SGZ53958.1"/>
    <property type="molecule type" value="Genomic_DNA"/>
</dbReference>
<keyword evidence="7" id="KW-1133">Transmembrane helix</keyword>
<evidence type="ECO:0000256" key="7">
    <source>
        <dbReference type="ARBA" id="ARBA00022989"/>
    </source>
</evidence>
<evidence type="ECO:0000313" key="10">
    <source>
        <dbReference type="EMBL" id="SGZ53958.1"/>
    </source>
</evidence>
<gene>
    <name evidence="10" type="ORF">SAMEA4029009_CIC11G00000003312</name>
</gene>
<dbReference type="InterPro" id="IPR029044">
    <property type="entry name" value="Nucleotide-diphossugar_trans"/>
</dbReference>
<evidence type="ECO:0000256" key="4">
    <source>
        <dbReference type="ARBA" id="ARBA00022679"/>
    </source>
</evidence>
<proteinExistence type="inferred from homology"/>
<keyword evidence="9" id="KW-0472">Membrane</keyword>
<comment type="similarity">
    <text evidence="3">Belongs to the MNN1/MNT family.</text>
</comment>
<evidence type="ECO:0000256" key="2">
    <source>
        <dbReference type="ARBA" id="ARBA00004922"/>
    </source>
</evidence>
<keyword evidence="6" id="KW-0735">Signal-anchor</keyword>
<evidence type="ECO:0000256" key="5">
    <source>
        <dbReference type="ARBA" id="ARBA00022692"/>
    </source>
</evidence>
<evidence type="ECO:0000256" key="3">
    <source>
        <dbReference type="ARBA" id="ARBA00009105"/>
    </source>
</evidence>
<evidence type="ECO:0000256" key="1">
    <source>
        <dbReference type="ARBA" id="ARBA00004323"/>
    </source>
</evidence>
<comment type="subcellular location">
    <subcellularLocation>
        <location evidence="1">Golgi apparatus membrane</location>
        <topology evidence="1">Single-pass type II membrane protein</topology>
    </subcellularLocation>
</comment>
<dbReference type="Pfam" id="PF11051">
    <property type="entry name" value="Mannosyl_trans3"/>
    <property type="match status" value="1"/>
</dbReference>
<sequence length="610" mass="70117">MKYLTQLMVRMRLHRRRSRHLAIVATVAASLLLLLFFLFSPHESTGGLVSNPENDCGWLPSFFCSPVRWFSPKPVSERPVVPYKAVNSGSSSTPLPNPHQDKIDFIQSTYNGARAKRLLLGHEYYDKIMKVIVEAKPMCKKLEKYKDGHILAIRMEYPNSGNVFTEKYLSQYLQLDESELSLMVDSHKFAHDNLPDSYPEGLYRGDGIVYVGGGRFNWLALLSVRSLRAQGCQLPVEVFVPTLEEFELELCSRIFPVMNVRCVLLPTALFGENLPYSKQFKFLGYQYKSLAIMLSSFENVLLLDSDNVPTYSPDHLFTKEPFISTGLIVWPDFWHRTTSPDYYTIAGCLVSKTKLHPAYNERAGEFIERETTDDVDWENILFHDRLGTIPDPSSESGQLMISKKTHMRALLLALYYNMYGPGYYYPLFSQGAHGEGDKETFLAATISTNKPYYQVAKFLDALGNIKDGNFNGNGMGQYDPVMDYEWNLEKDKLRKKLSGQEYEDAVAKLTSPKILFVHANFPKLDPWKLFLDQDTVNEKGERYRLYGLGMKVRAGTDFEQDQWNYMYLLLCDLQLKIEHFKSIDRKALCLEIKAHRDWLVSTEDSLEKTQ</sequence>
<dbReference type="Proteomes" id="UP000182259">
    <property type="component" value="Chromosome III"/>
</dbReference>
<evidence type="ECO:0000256" key="9">
    <source>
        <dbReference type="ARBA" id="ARBA00023136"/>
    </source>
</evidence>
<keyword evidence="4" id="KW-0808">Transferase</keyword>
<dbReference type="GO" id="GO:0000026">
    <property type="term" value="F:alpha-1,2-mannosyltransferase activity"/>
    <property type="evidence" value="ECO:0007669"/>
    <property type="project" value="TreeGrafter"/>
</dbReference>
<evidence type="ECO:0000256" key="8">
    <source>
        <dbReference type="ARBA" id="ARBA00023034"/>
    </source>
</evidence>
<accession>A0A1L0DNL2</accession>
<keyword evidence="5" id="KW-0812">Transmembrane</keyword>
<dbReference type="SUPFAM" id="SSF53448">
    <property type="entry name" value="Nucleotide-diphospho-sugar transferases"/>
    <property type="match status" value="1"/>
</dbReference>
<keyword evidence="8" id="KW-0333">Golgi apparatus</keyword>
<dbReference type="GO" id="GO:0000139">
    <property type="term" value="C:Golgi membrane"/>
    <property type="evidence" value="ECO:0007669"/>
    <property type="project" value="UniProtKB-SubCell"/>
</dbReference>
<dbReference type="AlphaFoldDB" id="A0A1L0DNL2"/>
<name>A0A1L0DNL2_9ASCO</name>
<dbReference type="InterPro" id="IPR022751">
    <property type="entry name" value="Alpha_mannosyltransferase"/>
</dbReference>
<evidence type="ECO:0000313" key="11">
    <source>
        <dbReference type="Proteomes" id="UP000182259"/>
    </source>
</evidence>
<protein>
    <submittedName>
        <fullName evidence="10">CIC11C00000003312</fullName>
    </submittedName>
</protein>
<evidence type="ECO:0000256" key="6">
    <source>
        <dbReference type="ARBA" id="ARBA00022968"/>
    </source>
</evidence>
<organism evidence="10 11">
    <name type="scientific">Sungouiella intermedia</name>
    <dbReference type="NCBI Taxonomy" id="45354"/>
    <lineage>
        <taxon>Eukaryota</taxon>
        <taxon>Fungi</taxon>
        <taxon>Dikarya</taxon>
        <taxon>Ascomycota</taxon>
        <taxon>Saccharomycotina</taxon>
        <taxon>Pichiomycetes</taxon>
        <taxon>Metschnikowiaceae</taxon>
        <taxon>Sungouiella</taxon>
    </lineage>
</organism>
<dbReference type="GO" id="GO:0046354">
    <property type="term" value="P:mannan biosynthetic process"/>
    <property type="evidence" value="ECO:0007669"/>
    <property type="project" value="UniProtKB-ARBA"/>
</dbReference>
<dbReference type="PANTHER" id="PTHR31646:SF1">
    <property type="entry name" value="ALPHA-1,2-MANNOSYLTRANSFERASE MNN2"/>
    <property type="match status" value="1"/>
</dbReference>